<keyword evidence="3" id="KW-1133">Transmembrane helix</keyword>
<dbReference type="EMBL" id="KB822712">
    <property type="protein sequence ID" value="ETN45492.1"/>
    <property type="molecule type" value="Genomic_DNA"/>
</dbReference>
<dbReference type="HOGENOM" id="CLU_134926_0_0_1"/>
<dbReference type="PANTHER" id="PTHR35814:SF1">
    <property type="entry name" value="GLUTATHIONE S-TRANSFERASE-RELATED"/>
    <property type="match status" value="1"/>
</dbReference>
<dbReference type="SUPFAM" id="SSF161084">
    <property type="entry name" value="MAPEG domain-like"/>
    <property type="match status" value="1"/>
</dbReference>
<comment type="subcellular location">
    <subcellularLocation>
        <location evidence="1">Membrane</location>
    </subcellularLocation>
</comment>
<dbReference type="Gene3D" id="1.20.120.550">
    <property type="entry name" value="Membrane associated eicosanoid/glutathione metabolism-like domain"/>
    <property type="match status" value="1"/>
</dbReference>
<dbReference type="InterPro" id="IPR023352">
    <property type="entry name" value="MAPEG-like_dom_sf"/>
</dbReference>
<dbReference type="GeneID" id="19976663"/>
<proteinExistence type="predicted"/>
<evidence type="ECO:0000313" key="6">
    <source>
        <dbReference type="EMBL" id="ETN45492.1"/>
    </source>
</evidence>
<dbReference type="RefSeq" id="XP_008712220.1">
    <property type="nucleotide sequence ID" value="XM_008713998.1"/>
</dbReference>
<evidence type="ECO:0000256" key="1">
    <source>
        <dbReference type="ARBA" id="ARBA00004370"/>
    </source>
</evidence>
<dbReference type="AlphaFoldDB" id="W2S9Y2"/>
<gene>
    <name evidence="6" type="ORF">HMPREF1541_09324</name>
</gene>
<evidence type="ECO:0000313" key="7">
    <source>
        <dbReference type="Proteomes" id="UP000030752"/>
    </source>
</evidence>
<keyword evidence="2" id="KW-0812">Transmembrane</keyword>
<dbReference type="GO" id="GO:0016020">
    <property type="term" value="C:membrane"/>
    <property type="evidence" value="ECO:0007669"/>
    <property type="project" value="UniProtKB-SubCell"/>
</dbReference>
<feature type="compositionally biased region" description="Polar residues" evidence="5">
    <location>
        <begin position="11"/>
        <end position="21"/>
    </location>
</feature>
<evidence type="ECO:0000256" key="5">
    <source>
        <dbReference type="SAM" id="MobiDB-lite"/>
    </source>
</evidence>
<sequence length="106" mass="10869">MARLDSKAFIGSTSKASTGPSDGSDPLELATRCHGNYTENVPLALLLGAIVEMNGGNRRVLTGGFAALLLARMLHVELGIRGKGGMGPGRAPGHFMTLGFITGMGG</sequence>
<feature type="region of interest" description="Disordered" evidence="5">
    <location>
        <begin position="1"/>
        <end position="29"/>
    </location>
</feature>
<evidence type="ECO:0000256" key="2">
    <source>
        <dbReference type="ARBA" id="ARBA00022692"/>
    </source>
</evidence>
<evidence type="ECO:0000256" key="4">
    <source>
        <dbReference type="ARBA" id="ARBA00023136"/>
    </source>
</evidence>
<dbReference type="Proteomes" id="UP000030752">
    <property type="component" value="Unassembled WGS sequence"/>
</dbReference>
<protein>
    <submittedName>
        <fullName evidence="6">Uncharacterized protein</fullName>
    </submittedName>
</protein>
<dbReference type="STRING" id="1220924.W2S9Y2"/>
<organism evidence="6 7">
    <name type="scientific">Cyphellophora europaea (strain CBS 101466)</name>
    <name type="common">Phialophora europaea</name>
    <dbReference type="NCBI Taxonomy" id="1220924"/>
    <lineage>
        <taxon>Eukaryota</taxon>
        <taxon>Fungi</taxon>
        <taxon>Dikarya</taxon>
        <taxon>Ascomycota</taxon>
        <taxon>Pezizomycotina</taxon>
        <taxon>Eurotiomycetes</taxon>
        <taxon>Chaetothyriomycetidae</taxon>
        <taxon>Chaetothyriales</taxon>
        <taxon>Cyphellophoraceae</taxon>
        <taxon>Cyphellophora</taxon>
    </lineage>
</organism>
<keyword evidence="4" id="KW-0472">Membrane</keyword>
<dbReference type="PANTHER" id="PTHR35814">
    <property type="match status" value="1"/>
</dbReference>
<name>W2S9Y2_CYPE1</name>
<accession>W2S9Y2</accession>
<dbReference type="Pfam" id="PF01124">
    <property type="entry name" value="MAPEG"/>
    <property type="match status" value="1"/>
</dbReference>
<evidence type="ECO:0000256" key="3">
    <source>
        <dbReference type="ARBA" id="ARBA00022989"/>
    </source>
</evidence>
<dbReference type="VEuPathDB" id="FungiDB:HMPREF1541_09324"/>
<dbReference type="InterPro" id="IPR001129">
    <property type="entry name" value="Membr-assoc_MAPEG"/>
</dbReference>
<reference evidence="6 7" key="1">
    <citation type="submission" date="2013-03" db="EMBL/GenBank/DDBJ databases">
        <title>The Genome Sequence of Phialophora europaea CBS 101466.</title>
        <authorList>
            <consortium name="The Broad Institute Genomics Platform"/>
            <person name="Cuomo C."/>
            <person name="de Hoog S."/>
            <person name="Gorbushina A."/>
            <person name="Walker B."/>
            <person name="Young S.K."/>
            <person name="Zeng Q."/>
            <person name="Gargeya S."/>
            <person name="Fitzgerald M."/>
            <person name="Haas B."/>
            <person name="Abouelleil A."/>
            <person name="Allen A.W."/>
            <person name="Alvarado L."/>
            <person name="Arachchi H.M."/>
            <person name="Berlin A.M."/>
            <person name="Chapman S.B."/>
            <person name="Gainer-Dewar J."/>
            <person name="Goldberg J."/>
            <person name="Griggs A."/>
            <person name="Gujja S."/>
            <person name="Hansen M."/>
            <person name="Howarth C."/>
            <person name="Imamovic A."/>
            <person name="Ireland A."/>
            <person name="Larimer J."/>
            <person name="McCowan C."/>
            <person name="Murphy C."/>
            <person name="Pearson M."/>
            <person name="Poon T.W."/>
            <person name="Priest M."/>
            <person name="Roberts A."/>
            <person name="Saif S."/>
            <person name="Shea T."/>
            <person name="Sisk P."/>
            <person name="Sykes S."/>
            <person name="Wortman J."/>
            <person name="Nusbaum C."/>
            <person name="Birren B."/>
        </authorList>
    </citation>
    <scope>NUCLEOTIDE SEQUENCE [LARGE SCALE GENOMIC DNA]</scope>
    <source>
        <strain evidence="6 7">CBS 101466</strain>
    </source>
</reference>
<dbReference type="eggNOG" id="ENOG502S4G7">
    <property type="taxonomic scope" value="Eukaryota"/>
</dbReference>
<dbReference type="OrthoDB" id="19091at2759"/>
<keyword evidence="7" id="KW-1185">Reference proteome</keyword>
<dbReference type="InParanoid" id="W2S9Y2"/>